<evidence type="ECO:0000313" key="7">
    <source>
        <dbReference type="EMBL" id="MEW9806246.1"/>
    </source>
</evidence>
<keyword evidence="4 7" id="KW-0808">Transferase</keyword>
<evidence type="ECO:0000313" key="8">
    <source>
        <dbReference type="Proteomes" id="UP001556196"/>
    </source>
</evidence>
<evidence type="ECO:0000256" key="3">
    <source>
        <dbReference type="ARBA" id="ARBA00022603"/>
    </source>
</evidence>
<sequence length="337" mass="35952">MKPGPLATLFHPFETGDLALPRQGTRALFLGAEPGFRLPEGFGAQLALVQGFRPHVLGLEAAGHRVTHEVEGDGYDLALVLAGRHRGQNEGRIAEAVESTVPGGLIVVAGSTDDGIGSLRKRVAKLVDVEGALPKHHGVVFWFRRPDDPSALVALRPAPTLVDGRFRTAPGMFSHDRVDAGSRLLAQCLPDAAKGAAADFCSGWGYLAAELAAHTAGLASIDLYEADRASLQAAEANLNALAARPAFDFFWCDLASEKVERRYDLIVMNPPFHQGRASEPGIGQAMIKAAALALKPGGQLLMVANRGLPYAQPLKDAFKDVRELRSEGGFRVFAARK</sequence>
<dbReference type="SUPFAM" id="SSF53335">
    <property type="entry name" value="S-adenosyl-L-methionine-dependent methyltransferases"/>
    <property type="match status" value="1"/>
</dbReference>
<keyword evidence="1" id="KW-0963">Cytoplasm</keyword>
<name>A0ABV3QYY8_9HYPH</name>
<dbReference type="InterPro" id="IPR029063">
    <property type="entry name" value="SAM-dependent_MTases_sf"/>
</dbReference>
<dbReference type="InterPro" id="IPR002052">
    <property type="entry name" value="DNA_methylase_N6_adenine_CS"/>
</dbReference>
<feature type="domain" description="Methyltransferase small" evidence="6">
    <location>
        <begin position="165"/>
        <end position="333"/>
    </location>
</feature>
<keyword evidence="8" id="KW-1185">Reference proteome</keyword>
<dbReference type="GO" id="GO:0052916">
    <property type="term" value="F:23S rRNA (guanine(1835)-N(2))-methyltransferase activity"/>
    <property type="evidence" value="ECO:0007669"/>
    <property type="project" value="UniProtKB-EC"/>
</dbReference>
<evidence type="ECO:0000259" key="6">
    <source>
        <dbReference type="Pfam" id="PF05175"/>
    </source>
</evidence>
<comment type="caution">
    <text evidence="7">The sequence shown here is derived from an EMBL/GenBank/DDBJ whole genome shotgun (WGS) entry which is preliminary data.</text>
</comment>
<dbReference type="PROSITE" id="PS00092">
    <property type="entry name" value="N6_MTASE"/>
    <property type="match status" value="1"/>
</dbReference>
<dbReference type="Gene3D" id="3.40.50.150">
    <property type="entry name" value="Vaccinia Virus protein VP39"/>
    <property type="match status" value="1"/>
</dbReference>
<proteinExistence type="predicted"/>
<dbReference type="Proteomes" id="UP001556196">
    <property type="component" value="Unassembled WGS sequence"/>
</dbReference>
<evidence type="ECO:0000256" key="2">
    <source>
        <dbReference type="ARBA" id="ARBA00022552"/>
    </source>
</evidence>
<dbReference type="Pfam" id="PF05175">
    <property type="entry name" value="MTS"/>
    <property type="match status" value="1"/>
</dbReference>
<evidence type="ECO:0000256" key="1">
    <source>
        <dbReference type="ARBA" id="ARBA00022490"/>
    </source>
</evidence>
<keyword evidence="2" id="KW-0698">rRNA processing</keyword>
<protein>
    <submittedName>
        <fullName evidence="7">Class I SAM-dependent methyltransferase</fullName>
        <ecNumber evidence="7">2.1.1.172</ecNumber>
        <ecNumber evidence="7">2.1.1.174</ecNumber>
    </submittedName>
</protein>
<dbReference type="PANTHER" id="PTHR47816">
    <property type="entry name" value="RIBOSOMAL RNA SMALL SUBUNIT METHYLTRANSFERASE C"/>
    <property type="match status" value="1"/>
</dbReference>
<dbReference type="GO" id="GO:0052914">
    <property type="term" value="F:16S rRNA (guanine(1207)-N(2))-methyltransferase activity"/>
    <property type="evidence" value="ECO:0007669"/>
    <property type="project" value="UniProtKB-EC"/>
</dbReference>
<evidence type="ECO:0000256" key="5">
    <source>
        <dbReference type="ARBA" id="ARBA00022691"/>
    </source>
</evidence>
<dbReference type="CDD" id="cd02440">
    <property type="entry name" value="AdoMet_MTases"/>
    <property type="match status" value="1"/>
</dbReference>
<accession>A0ABV3QYY8</accession>
<evidence type="ECO:0000256" key="4">
    <source>
        <dbReference type="ARBA" id="ARBA00022679"/>
    </source>
</evidence>
<keyword evidence="3 7" id="KW-0489">Methyltransferase</keyword>
<dbReference type="InterPro" id="IPR007848">
    <property type="entry name" value="Small_mtfrase_dom"/>
</dbReference>
<dbReference type="EC" id="2.1.1.174" evidence="7"/>
<dbReference type="InterPro" id="IPR046977">
    <property type="entry name" value="RsmC/RlmG"/>
</dbReference>
<gene>
    <name evidence="7" type="ORF">ABUE31_09650</name>
</gene>
<dbReference type="RefSeq" id="WP_367723319.1">
    <property type="nucleotide sequence ID" value="NZ_JBFOCH010000009.1"/>
</dbReference>
<dbReference type="EMBL" id="JBFOCI010000002">
    <property type="protein sequence ID" value="MEW9806246.1"/>
    <property type="molecule type" value="Genomic_DNA"/>
</dbReference>
<reference evidence="7 8" key="1">
    <citation type="submission" date="2024-06" db="EMBL/GenBank/DDBJ databases">
        <authorList>
            <person name="Tuo L."/>
        </authorList>
    </citation>
    <scope>NUCLEOTIDE SEQUENCE [LARGE SCALE GENOMIC DNA]</scope>
    <source>
        <strain evidence="7 8">ZMM04-5</strain>
    </source>
</reference>
<dbReference type="PANTHER" id="PTHR47816:SF4">
    <property type="entry name" value="RIBOSOMAL RNA SMALL SUBUNIT METHYLTRANSFERASE C"/>
    <property type="match status" value="1"/>
</dbReference>
<organism evidence="7 8">
    <name type="scientific">Mesorhizobium marinum</name>
    <dbReference type="NCBI Taxonomy" id="3228790"/>
    <lineage>
        <taxon>Bacteria</taxon>
        <taxon>Pseudomonadati</taxon>
        <taxon>Pseudomonadota</taxon>
        <taxon>Alphaproteobacteria</taxon>
        <taxon>Hyphomicrobiales</taxon>
        <taxon>Phyllobacteriaceae</taxon>
        <taxon>Mesorhizobium</taxon>
    </lineage>
</organism>
<dbReference type="EC" id="2.1.1.172" evidence="7"/>
<keyword evidence="5" id="KW-0949">S-adenosyl-L-methionine</keyword>